<comment type="similarity">
    <text evidence="1 4">Belongs to the short-chain dehydrogenases/reductases (SDR) family.</text>
</comment>
<reference evidence="5" key="1">
    <citation type="submission" date="2017-08" db="EMBL/GenBank/DDBJ databases">
        <authorList>
            <person name="Imhoff J.F."/>
            <person name="Rahn T."/>
            <person name="Kuenzel S."/>
            <person name="Neulinger S.C."/>
        </authorList>
    </citation>
    <scope>NUCLEOTIDE SEQUENCE</scope>
    <source>
        <strain evidence="5">DSM 9154</strain>
    </source>
</reference>
<dbReference type="InterPro" id="IPR036291">
    <property type="entry name" value="NAD(P)-bd_dom_sf"/>
</dbReference>
<organism evidence="5 6">
    <name type="scientific">Rhodovibrio salinarum</name>
    <dbReference type="NCBI Taxonomy" id="1087"/>
    <lineage>
        <taxon>Bacteria</taxon>
        <taxon>Pseudomonadati</taxon>
        <taxon>Pseudomonadota</taxon>
        <taxon>Alphaproteobacteria</taxon>
        <taxon>Rhodospirillales</taxon>
        <taxon>Rhodovibrionaceae</taxon>
        <taxon>Rhodovibrio</taxon>
    </lineage>
</organism>
<keyword evidence="6" id="KW-1185">Reference proteome</keyword>
<dbReference type="InterPro" id="IPR020904">
    <property type="entry name" value="Sc_DH/Rdtase_CS"/>
</dbReference>
<proteinExistence type="inferred from homology"/>
<dbReference type="Gene3D" id="3.40.50.720">
    <property type="entry name" value="NAD(P)-binding Rossmann-like Domain"/>
    <property type="match status" value="1"/>
</dbReference>
<evidence type="ECO:0000313" key="6">
    <source>
        <dbReference type="Proteomes" id="UP000778970"/>
    </source>
</evidence>
<accession>A0A934QFL4</accession>
<dbReference type="RefSeq" id="WP_027289854.1">
    <property type="nucleotide sequence ID" value="NZ_NRRE01000004.1"/>
</dbReference>
<dbReference type="InterPro" id="IPR002347">
    <property type="entry name" value="SDR_fam"/>
</dbReference>
<sequence>MSTQEETKIALVTGANKGIGYEIARQIGQTGAIVLVGARNPDRGQAAAHALAEEGIAASWLPLDVTEAQSIESAVTRIAEERGRLDILVNNAGIGAAGDGAPSKASLDAVRQVFETNFFGALAVTQAMLPLLHRSGAGRIVNLSSSLGSLKLNGDPSWEAYDVKLIGYNASKTALNMLTVQLAAELRDSPIIVQSICPGLTATDLTGHTGDRLPAEAATAPAHATLAETALQGRFADAQGDLPW</sequence>
<evidence type="ECO:0000256" key="2">
    <source>
        <dbReference type="ARBA" id="ARBA00022857"/>
    </source>
</evidence>
<dbReference type="PANTHER" id="PTHR43490:SF99">
    <property type="entry name" value="SHORT-CHAIN DEHYDROGENASE_REDUCTASE"/>
    <property type="match status" value="1"/>
</dbReference>
<evidence type="ECO:0000256" key="3">
    <source>
        <dbReference type="ARBA" id="ARBA00023002"/>
    </source>
</evidence>
<dbReference type="SUPFAM" id="SSF51735">
    <property type="entry name" value="NAD(P)-binding Rossmann-fold domains"/>
    <property type="match status" value="1"/>
</dbReference>
<evidence type="ECO:0000256" key="1">
    <source>
        <dbReference type="ARBA" id="ARBA00006484"/>
    </source>
</evidence>
<gene>
    <name evidence="5" type="ORF">CKO21_00160</name>
</gene>
<keyword evidence="2" id="KW-0521">NADP</keyword>
<dbReference type="AlphaFoldDB" id="A0A934QFL4"/>
<dbReference type="GO" id="GO:0016020">
    <property type="term" value="C:membrane"/>
    <property type="evidence" value="ECO:0007669"/>
    <property type="project" value="TreeGrafter"/>
</dbReference>
<dbReference type="PRINTS" id="PR00081">
    <property type="entry name" value="GDHRDH"/>
</dbReference>
<evidence type="ECO:0000256" key="4">
    <source>
        <dbReference type="RuleBase" id="RU000363"/>
    </source>
</evidence>
<dbReference type="EMBL" id="NRRE01000004">
    <property type="protein sequence ID" value="MBK1695660.1"/>
    <property type="molecule type" value="Genomic_DNA"/>
</dbReference>
<protein>
    <submittedName>
        <fullName evidence="5">Short-chain dehydrogenase</fullName>
    </submittedName>
</protein>
<dbReference type="PANTHER" id="PTHR43490">
    <property type="entry name" value="(+)-NEOMENTHOL DEHYDROGENASE"/>
    <property type="match status" value="1"/>
</dbReference>
<keyword evidence="3" id="KW-0560">Oxidoreductase</keyword>
<reference evidence="5" key="2">
    <citation type="journal article" date="2020" name="Microorganisms">
        <title>Osmotic Adaptation and Compatible Solute Biosynthesis of Phototrophic Bacteria as Revealed from Genome Analyses.</title>
        <authorList>
            <person name="Imhoff J.F."/>
            <person name="Rahn T."/>
            <person name="Kunzel S."/>
            <person name="Keller A."/>
            <person name="Neulinger S.C."/>
        </authorList>
    </citation>
    <scope>NUCLEOTIDE SEQUENCE</scope>
    <source>
        <strain evidence="5">DSM 9154</strain>
    </source>
</reference>
<dbReference type="Proteomes" id="UP000778970">
    <property type="component" value="Unassembled WGS sequence"/>
</dbReference>
<evidence type="ECO:0000313" key="5">
    <source>
        <dbReference type="EMBL" id="MBK1695660.1"/>
    </source>
</evidence>
<dbReference type="GO" id="GO:0016491">
    <property type="term" value="F:oxidoreductase activity"/>
    <property type="evidence" value="ECO:0007669"/>
    <property type="project" value="UniProtKB-KW"/>
</dbReference>
<dbReference type="PRINTS" id="PR00080">
    <property type="entry name" value="SDRFAMILY"/>
</dbReference>
<dbReference type="Pfam" id="PF00106">
    <property type="entry name" value="adh_short"/>
    <property type="match status" value="1"/>
</dbReference>
<name>A0A934QFL4_9PROT</name>
<comment type="caution">
    <text evidence="5">The sequence shown here is derived from an EMBL/GenBank/DDBJ whole genome shotgun (WGS) entry which is preliminary data.</text>
</comment>
<dbReference type="PROSITE" id="PS00061">
    <property type="entry name" value="ADH_SHORT"/>
    <property type="match status" value="1"/>
</dbReference>